<comment type="caution">
    <text evidence="1">The sequence shown here is derived from an EMBL/GenBank/DDBJ whole genome shotgun (WGS) entry which is preliminary data.</text>
</comment>
<reference evidence="1" key="1">
    <citation type="submission" date="2020-11" db="EMBL/GenBank/DDBJ databases">
        <title>Adaptations for nitrogen fixation in a non-lichenized fungal sporocarp promotes dispersal by wood-feeding termites.</title>
        <authorList>
            <consortium name="DOE Joint Genome Institute"/>
            <person name="Koch R.A."/>
            <person name="Yoon G."/>
            <person name="Arayal U."/>
            <person name="Lail K."/>
            <person name="Amirebrahimi M."/>
            <person name="Labutti K."/>
            <person name="Lipzen A."/>
            <person name="Riley R."/>
            <person name="Barry K."/>
            <person name="Henrissat B."/>
            <person name="Grigoriev I.V."/>
            <person name="Herr J.R."/>
            <person name="Aime M.C."/>
        </authorList>
    </citation>
    <scope>NUCLEOTIDE SEQUENCE</scope>
    <source>
        <strain evidence="1">MCA 3950</strain>
    </source>
</reference>
<evidence type="ECO:0000313" key="1">
    <source>
        <dbReference type="EMBL" id="KAG7439118.1"/>
    </source>
</evidence>
<protein>
    <submittedName>
        <fullName evidence="1">Uncharacterized protein</fullName>
    </submittedName>
</protein>
<sequence length="127" mass="14745">MPTIEEAWAFPLTPVERLRMATSSLLVSKSFAWEFTHVYCTDIHIFTHFHLNHIIGRTLQRDTIAFRSVDASFSPSKFCRSISFVLEVDIHLHPKAHPAWSDIHDLMPVLQNLFPNVSQTSVNNNWW</sequence>
<accession>A0A9P7VEJ8</accession>
<dbReference type="GeneID" id="66102006"/>
<name>A0A9P7VEJ8_9AGAR</name>
<evidence type="ECO:0000313" key="2">
    <source>
        <dbReference type="Proteomes" id="UP000812287"/>
    </source>
</evidence>
<proteinExistence type="predicted"/>
<dbReference type="Proteomes" id="UP000812287">
    <property type="component" value="Unassembled WGS sequence"/>
</dbReference>
<dbReference type="RefSeq" id="XP_043032622.1">
    <property type="nucleotide sequence ID" value="XM_043179712.1"/>
</dbReference>
<dbReference type="OrthoDB" id="2836053at2759"/>
<gene>
    <name evidence="1" type="ORF">BT62DRAFT_1081784</name>
</gene>
<dbReference type="AlphaFoldDB" id="A0A9P7VEJ8"/>
<organism evidence="1 2">
    <name type="scientific">Guyanagaster necrorhizus</name>
    <dbReference type="NCBI Taxonomy" id="856835"/>
    <lineage>
        <taxon>Eukaryota</taxon>
        <taxon>Fungi</taxon>
        <taxon>Dikarya</taxon>
        <taxon>Basidiomycota</taxon>
        <taxon>Agaricomycotina</taxon>
        <taxon>Agaricomycetes</taxon>
        <taxon>Agaricomycetidae</taxon>
        <taxon>Agaricales</taxon>
        <taxon>Marasmiineae</taxon>
        <taxon>Physalacriaceae</taxon>
        <taxon>Guyanagaster</taxon>
    </lineage>
</organism>
<dbReference type="EMBL" id="MU250624">
    <property type="protein sequence ID" value="KAG7439118.1"/>
    <property type="molecule type" value="Genomic_DNA"/>
</dbReference>
<keyword evidence="2" id="KW-1185">Reference proteome</keyword>